<sequence length="479" mass="52189">MNTSWGRIYCLLSAMSLWPLCSAVLLTAQTTTMPSTQRYGSGLINIPVASVLPHMMITGTYSGFFMDLGRTIEIDMSGNEAGFGAPIKNFFSDASFTLGLFDRLEIGATLQSFNEPDSGGNMWGVFGRAQLLRPQSQGLGLAFGGRYVTAPNFEDGIAYQPTRLGIPDKRFRNSYVGLEDVNTKLSLYGVATVHIQGFDQGALPEHDITFTGGYGSGMFKDGDELEFYRSIDSEGWFFGSAVHVGIGNSSILTVMSEYDGFDVNLGAQFDVAGIRIGAQYLAVNYSEPSGGHHSEYWKPKLAVLGSVAIGVRGKLVLSRPSLMERFAPDTVVLPAPPPDTVRIEVATLPPGGEGSLVNLCLSTGETVQVRLTPEGDTLIGPDRIPMRTLQPVLDFSGTYAGTAQWFVSGDPISFEGRMYEKMVGQGPVDCEQIMRVGQHLGVGLFTPRNADRPFEIFYVAVRPGVWQTYFYRQEKLMSN</sequence>
<evidence type="ECO:0000313" key="1">
    <source>
        <dbReference type="EMBL" id="SUZ51437.1"/>
    </source>
</evidence>
<proteinExistence type="predicted"/>
<protein>
    <submittedName>
        <fullName evidence="1">Uncharacterized protein</fullName>
    </submittedName>
</protein>
<dbReference type="AlphaFoldDB" id="A0A381NAB1"/>
<dbReference type="EMBL" id="UINC01000222">
    <property type="protein sequence ID" value="SUZ51437.1"/>
    <property type="molecule type" value="Genomic_DNA"/>
</dbReference>
<name>A0A381NAB1_9ZZZZ</name>
<reference evidence="1" key="1">
    <citation type="submission" date="2018-05" db="EMBL/GenBank/DDBJ databases">
        <authorList>
            <person name="Lanie J.A."/>
            <person name="Ng W.-L."/>
            <person name="Kazmierczak K.M."/>
            <person name="Andrzejewski T.M."/>
            <person name="Davidsen T.M."/>
            <person name="Wayne K.J."/>
            <person name="Tettelin H."/>
            <person name="Glass J.I."/>
            <person name="Rusch D."/>
            <person name="Podicherti R."/>
            <person name="Tsui H.-C.T."/>
            <person name="Winkler M.E."/>
        </authorList>
    </citation>
    <scope>NUCLEOTIDE SEQUENCE</scope>
</reference>
<accession>A0A381NAB1</accession>
<organism evidence="1">
    <name type="scientific">marine metagenome</name>
    <dbReference type="NCBI Taxonomy" id="408172"/>
    <lineage>
        <taxon>unclassified sequences</taxon>
        <taxon>metagenomes</taxon>
        <taxon>ecological metagenomes</taxon>
    </lineage>
</organism>
<gene>
    <name evidence="1" type="ORF">METZ01_LOCUS4291</name>
</gene>